<dbReference type="GO" id="GO:0005737">
    <property type="term" value="C:cytoplasm"/>
    <property type="evidence" value="ECO:0000318"/>
    <property type="project" value="GO_Central"/>
</dbReference>
<dbReference type="PANTHER" id="PTHR12461:SF105">
    <property type="entry name" value="HYPOXIA-INDUCIBLE FACTOR 1-ALPHA INHIBITOR"/>
    <property type="match status" value="1"/>
</dbReference>
<evidence type="ECO:0000259" key="1">
    <source>
        <dbReference type="PROSITE" id="PS51184"/>
    </source>
</evidence>
<dbReference type="FunFam" id="2.60.120.10:FF:000042">
    <property type="entry name" value="Hypoxia-inducible factor 1-alpha inhibitor"/>
    <property type="match status" value="1"/>
</dbReference>
<dbReference type="Gene3D" id="2.60.120.10">
    <property type="entry name" value="Jelly Rolls"/>
    <property type="match status" value="1"/>
</dbReference>
<dbReference type="InterPro" id="IPR014710">
    <property type="entry name" value="RmlC-like_jellyroll"/>
</dbReference>
<dbReference type="OMA" id="FWWHYIE"/>
<name>A7T0T4_NEMVE</name>
<dbReference type="eggNOG" id="KOG2132">
    <property type="taxonomic scope" value="Eukaryota"/>
</dbReference>
<evidence type="ECO:0000313" key="2">
    <source>
        <dbReference type="EMBL" id="EDO30429.1"/>
    </source>
</evidence>
<dbReference type="PhylomeDB" id="A7T0T4"/>
<evidence type="ECO:0000313" key="3">
    <source>
        <dbReference type="Proteomes" id="UP000001593"/>
    </source>
</evidence>
<dbReference type="GO" id="GO:0045746">
    <property type="term" value="P:negative regulation of Notch signaling pathway"/>
    <property type="evidence" value="ECO:0000318"/>
    <property type="project" value="GO_Central"/>
</dbReference>
<dbReference type="AlphaFoldDB" id="A7T0T4"/>
<organism evidence="2 3">
    <name type="scientific">Nematostella vectensis</name>
    <name type="common">Starlet sea anemone</name>
    <dbReference type="NCBI Taxonomy" id="45351"/>
    <lineage>
        <taxon>Eukaryota</taxon>
        <taxon>Metazoa</taxon>
        <taxon>Cnidaria</taxon>
        <taxon>Anthozoa</taxon>
        <taxon>Hexacorallia</taxon>
        <taxon>Actiniaria</taxon>
        <taxon>Edwardsiidae</taxon>
        <taxon>Nematostella</taxon>
    </lineage>
</organism>
<sequence length="256" mass="30023">YTFPVNPIPRMQCDDPDALAAIDNGTPVILLNCTFANPALKWSIDYLLENLRDEGHPTYVSRNRRFLFYEEDRISGDYAKWKPPHVRKLVGFQEFMEMVKEMETSDNGTRSYFQSPLAITEGMSASMEHDINSFDYPWLLNMVKRQGWGTEVVNLLLVGMRDVVTPTHYDILENFYVQVSGYKRVILFSPEHFRSLYPFPVAHPHDRQTQVNFDEPDFARFPRFQDITGMETVLESGEVLYIPSFWWHYIESEKNK</sequence>
<dbReference type="GO" id="GO:0030947">
    <property type="term" value="P:regulation of vascular endothelial growth factor receptor signaling pathway"/>
    <property type="evidence" value="ECO:0000318"/>
    <property type="project" value="GO_Central"/>
</dbReference>
<dbReference type="EMBL" id="DS470050">
    <property type="protein sequence ID" value="EDO30429.1"/>
    <property type="molecule type" value="Genomic_DNA"/>
</dbReference>
<dbReference type="Proteomes" id="UP000001593">
    <property type="component" value="Unassembled WGS sequence"/>
</dbReference>
<dbReference type="Pfam" id="PF13621">
    <property type="entry name" value="Cupin_8"/>
    <property type="match status" value="1"/>
</dbReference>
<dbReference type="HOGENOM" id="CLU_016785_3_0_1"/>
<protein>
    <recommendedName>
        <fullName evidence="1">JmjC domain-containing protein</fullName>
    </recommendedName>
</protein>
<dbReference type="InParanoid" id="A7T0T4"/>
<dbReference type="KEGG" id="nve:5501215"/>
<dbReference type="InterPro" id="IPR041667">
    <property type="entry name" value="Cupin_8"/>
</dbReference>
<reference evidence="2 3" key="1">
    <citation type="journal article" date="2007" name="Science">
        <title>Sea anemone genome reveals ancestral eumetazoan gene repertoire and genomic organization.</title>
        <authorList>
            <person name="Putnam N.H."/>
            <person name="Srivastava M."/>
            <person name="Hellsten U."/>
            <person name="Dirks B."/>
            <person name="Chapman J."/>
            <person name="Salamov A."/>
            <person name="Terry A."/>
            <person name="Shapiro H."/>
            <person name="Lindquist E."/>
            <person name="Kapitonov V.V."/>
            <person name="Jurka J."/>
            <person name="Genikhovich G."/>
            <person name="Grigoriev I.V."/>
            <person name="Lucas S.M."/>
            <person name="Steele R.E."/>
            <person name="Finnerty J.R."/>
            <person name="Technau U."/>
            <person name="Martindale M.Q."/>
            <person name="Rokhsar D.S."/>
        </authorList>
    </citation>
    <scope>NUCLEOTIDE SEQUENCE [LARGE SCALE GENOMIC DNA]</scope>
    <source>
        <strain evidence="3">CH2 X CH6</strain>
    </source>
</reference>
<gene>
    <name evidence="2" type="ORF">NEMVEDRAFT_v1g140820</name>
</gene>
<dbReference type="SMART" id="SM00558">
    <property type="entry name" value="JmjC"/>
    <property type="match status" value="1"/>
</dbReference>
<feature type="domain" description="JmjC" evidence="1">
    <location>
        <begin position="125"/>
        <end position="256"/>
    </location>
</feature>
<accession>A7T0T4</accession>
<dbReference type="STRING" id="45351.A7T0T4"/>
<proteinExistence type="predicted"/>
<dbReference type="GO" id="GO:0036139">
    <property type="term" value="F:peptidyl-histidine dioxygenase activity"/>
    <property type="evidence" value="ECO:0000318"/>
    <property type="project" value="GO_Central"/>
</dbReference>
<dbReference type="PROSITE" id="PS51184">
    <property type="entry name" value="JMJC"/>
    <property type="match status" value="1"/>
</dbReference>
<dbReference type="GO" id="GO:0005634">
    <property type="term" value="C:nucleus"/>
    <property type="evidence" value="ECO:0000318"/>
    <property type="project" value="GO_Central"/>
</dbReference>
<keyword evidence="3" id="KW-1185">Reference proteome</keyword>
<dbReference type="GO" id="GO:0036140">
    <property type="term" value="F:[protein]-asparagine 3-dioxygenase activity"/>
    <property type="evidence" value="ECO:0000318"/>
    <property type="project" value="GO_Central"/>
</dbReference>
<dbReference type="InterPro" id="IPR003347">
    <property type="entry name" value="JmjC_dom"/>
</dbReference>
<dbReference type="PANTHER" id="PTHR12461">
    <property type="entry name" value="HYPOXIA-INDUCIBLE FACTOR 1 ALPHA INHIBITOR-RELATED"/>
    <property type="match status" value="1"/>
</dbReference>
<dbReference type="SUPFAM" id="SSF51197">
    <property type="entry name" value="Clavaminate synthase-like"/>
    <property type="match status" value="1"/>
</dbReference>
<feature type="non-terminal residue" evidence="2">
    <location>
        <position position="1"/>
    </location>
</feature>